<dbReference type="VEuPathDB" id="PlasmoDB:PocGH01_00101600"/>
<dbReference type="VEuPathDB" id="PlasmoDB:POWCR01_000141400"/>
<feature type="transmembrane region" description="Helical" evidence="2">
    <location>
        <begin position="139"/>
        <end position="161"/>
    </location>
</feature>
<dbReference type="OrthoDB" id="10534055at2759"/>
<keyword evidence="2" id="KW-1133">Transmembrane helix</keyword>
<feature type="region of interest" description="Disordered" evidence="1">
    <location>
        <begin position="213"/>
        <end position="258"/>
    </location>
</feature>
<protein>
    <submittedName>
        <fullName evidence="3">Uncharacterized protein</fullName>
    </submittedName>
</protein>
<evidence type="ECO:0000313" key="4">
    <source>
        <dbReference type="Proteomes" id="UP000243200"/>
    </source>
</evidence>
<evidence type="ECO:0000313" key="3">
    <source>
        <dbReference type="EMBL" id="SBT73689.1"/>
    </source>
</evidence>
<evidence type="ECO:0000256" key="2">
    <source>
        <dbReference type="SAM" id="Phobius"/>
    </source>
</evidence>
<keyword evidence="2" id="KW-0472">Membrane</keyword>
<evidence type="ECO:0000256" key="1">
    <source>
        <dbReference type="SAM" id="MobiDB-lite"/>
    </source>
</evidence>
<sequence>MNMNINNFIIEQLKDRSDTFCVNCNGKCKDVSNELKKYNHNGDQVNLCYNLFVLILKTCKNNAISKFSVLIGVYQGFMVHFAQGNGTNAQVEGSNGDSIGSQQGTGDQSFLTTVTGYLKDAFDCISNSSNKNEGCVQRIFLFLSLAGTFLSLIGAMFSLLYKFCSCFMCCRRSPRPKAAKQANNNNKQLELMQMQMQQQQMSNALMGAALAKRNSAKNGNKKNGNKRKKKNSPNGTKKHRRKKSKDKQLHIGYQKANE</sequence>
<proteinExistence type="predicted"/>
<gene>
    <name evidence="3" type="primary">PowCR01_000141400</name>
    <name evidence="3" type="ORF">POWCR01_000141400</name>
</gene>
<feature type="compositionally biased region" description="Basic residues" evidence="1">
    <location>
        <begin position="219"/>
        <end position="245"/>
    </location>
</feature>
<dbReference type="Proteomes" id="UP000243200">
    <property type="component" value="Unassembled WGS sequence"/>
</dbReference>
<reference evidence="3 4" key="1">
    <citation type="submission" date="2016-06" db="EMBL/GenBank/DDBJ databases">
        <authorList>
            <consortium name="Pathogen Informatics"/>
        </authorList>
    </citation>
    <scope>NUCLEOTIDE SEQUENCE [LARGE SCALE GENOMIC DNA]</scope>
</reference>
<dbReference type="AlphaFoldDB" id="A0A1C3KIP5"/>
<organism evidence="3 4">
    <name type="scientific">Plasmodium ovale</name>
    <name type="common">malaria parasite P. ovale</name>
    <dbReference type="NCBI Taxonomy" id="36330"/>
    <lineage>
        <taxon>Eukaryota</taxon>
        <taxon>Sar</taxon>
        <taxon>Alveolata</taxon>
        <taxon>Apicomplexa</taxon>
        <taxon>Aconoidasida</taxon>
        <taxon>Haemosporida</taxon>
        <taxon>Plasmodiidae</taxon>
        <taxon>Plasmodium</taxon>
        <taxon>Plasmodium (Plasmodium)</taxon>
    </lineage>
</organism>
<accession>A0A1C3KIP5</accession>
<keyword evidence="2" id="KW-0812">Transmembrane</keyword>
<dbReference type="EMBL" id="FLRJ01000472">
    <property type="protein sequence ID" value="SBT73689.1"/>
    <property type="molecule type" value="Genomic_DNA"/>
</dbReference>
<name>A0A1C3KIP5_PLAOA</name>